<evidence type="ECO:0000313" key="2">
    <source>
        <dbReference type="Proteomes" id="UP001283361"/>
    </source>
</evidence>
<protein>
    <submittedName>
        <fullName evidence="1">Uncharacterized protein</fullName>
    </submittedName>
</protein>
<name>A0AAE0Z4H7_9GAST</name>
<dbReference type="AlphaFoldDB" id="A0AAE0Z4H7"/>
<reference evidence="1" key="1">
    <citation type="journal article" date="2023" name="G3 (Bethesda)">
        <title>A reference genome for the long-term kleptoplast-retaining sea slug Elysia crispata morphotype clarki.</title>
        <authorList>
            <person name="Eastman K.E."/>
            <person name="Pendleton A.L."/>
            <person name="Shaikh M.A."/>
            <person name="Suttiyut T."/>
            <person name="Ogas R."/>
            <person name="Tomko P."/>
            <person name="Gavelis G."/>
            <person name="Widhalm J.R."/>
            <person name="Wisecaver J.H."/>
        </authorList>
    </citation>
    <scope>NUCLEOTIDE SEQUENCE</scope>
    <source>
        <strain evidence="1">ECLA1</strain>
    </source>
</reference>
<gene>
    <name evidence="1" type="ORF">RRG08_043787</name>
</gene>
<evidence type="ECO:0000313" key="1">
    <source>
        <dbReference type="EMBL" id="KAK3762709.1"/>
    </source>
</evidence>
<organism evidence="1 2">
    <name type="scientific">Elysia crispata</name>
    <name type="common">lettuce slug</name>
    <dbReference type="NCBI Taxonomy" id="231223"/>
    <lineage>
        <taxon>Eukaryota</taxon>
        <taxon>Metazoa</taxon>
        <taxon>Spiralia</taxon>
        <taxon>Lophotrochozoa</taxon>
        <taxon>Mollusca</taxon>
        <taxon>Gastropoda</taxon>
        <taxon>Heterobranchia</taxon>
        <taxon>Euthyneura</taxon>
        <taxon>Panpulmonata</taxon>
        <taxon>Sacoglossa</taxon>
        <taxon>Placobranchoidea</taxon>
        <taxon>Plakobranchidae</taxon>
        <taxon>Elysia</taxon>
    </lineage>
</organism>
<sequence>MSATSLLFKTHSPLSCISKPHNMATSLKPQWAGLGHYLLRLKVFTGEITVYYTRFSGLRKGRLRYTILGSLVPSGRLQYTMLSSLVPSRRLQHTILGSLVSIREITVHYTSLAGLHQED</sequence>
<keyword evidence="2" id="KW-1185">Reference proteome</keyword>
<proteinExistence type="predicted"/>
<accession>A0AAE0Z4H7</accession>
<comment type="caution">
    <text evidence="1">The sequence shown here is derived from an EMBL/GenBank/DDBJ whole genome shotgun (WGS) entry which is preliminary data.</text>
</comment>
<dbReference type="EMBL" id="JAWDGP010004660">
    <property type="protein sequence ID" value="KAK3762709.1"/>
    <property type="molecule type" value="Genomic_DNA"/>
</dbReference>
<dbReference type="Proteomes" id="UP001283361">
    <property type="component" value="Unassembled WGS sequence"/>
</dbReference>